<dbReference type="Pfam" id="PF03965">
    <property type="entry name" value="Penicillinase_R"/>
    <property type="match status" value="1"/>
</dbReference>
<dbReference type="InterPro" id="IPR036388">
    <property type="entry name" value="WH-like_DNA-bd_sf"/>
</dbReference>
<reference evidence="5 7" key="1">
    <citation type="journal article" date="2016" name="Genome Announc.">
        <title>Complete Genome Sequence of the Amino Acid-Fermenting Clostridium propionicum X2 (DSM 1682).</title>
        <authorList>
            <person name="Poehlein A."/>
            <person name="Schlien K."/>
            <person name="Chowdhury N.P."/>
            <person name="Gottschalk G."/>
            <person name="Buckel W."/>
            <person name="Daniel R."/>
        </authorList>
    </citation>
    <scope>NUCLEOTIDE SEQUENCE [LARGE SCALE GENOMIC DNA]</scope>
    <source>
        <strain evidence="5 7">X2</strain>
    </source>
</reference>
<evidence type="ECO:0000256" key="2">
    <source>
        <dbReference type="ARBA" id="ARBA00023015"/>
    </source>
</evidence>
<dbReference type="OrthoDB" id="9795583at2"/>
<accession>A0A0X8VAJ0</accession>
<dbReference type="InterPro" id="IPR036390">
    <property type="entry name" value="WH_DNA-bd_sf"/>
</dbReference>
<evidence type="ECO:0000256" key="1">
    <source>
        <dbReference type="ARBA" id="ARBA00011046"/>
    </source>
</evidence>
<evidence type="ECO:0000313" key="8">
    <source>
        <dbReference type="Proteomes" id="UP000184204"/>
    </source>
</evidence>
<dbReference type="KEGG" id="cpro:CPRO_08740"/>
<proteinExistence type="inferred from homology"/>
<comment type="similarity">
    <text evidence="1">Belongs to the BlaI transcriptional regulatory family.</text>
</comment>
<dbReference type="GO" id="GO:0045892">
    <property type="term" value="P:negative regulation of DNA-templated transcription"/>
    <property type="evidence" value="ECO:0007669"/>
    <property type="project" value="InterPro"/>
</dbReference>
<gene>
    <name evidence="5" type="ORF">CPRO_08740</name>
    <name evidence="6" type="ORF">SAMN02745151_00609</name>
</gene>
<dbReference type="Proteomes" id="UP000068026">
    <property type="component" value="Chromosome"/>
</dbReference>
<dbReference type="Proteomes" id="UP000184204">
    <property type="component" value="Unassembled WGS sequence"/>
</dbReference>
<evidence type="ECO:0000256" key="3">
    <source>
        <dbReference type="ARBA" id="ARBA00023125"/>
    </source>
</evidence>
<dbReference type="RefSeq" id="WP_066048186.1">
    <property type="nucleotide sequence ID" value="NZ_CP014223.1"/>
</dbReference>
<name>A0A0X8VAJ0_ANAPI</name>
<dbReference type="AlphaFoldDB" id="A0A0X8VAJ0"/>
<evidence type="ECO:0000313" key="7">
    <source>
        <dbReference type="Proteomes" id="UP000068026"/>
    </source>
</evidence>
<sequence length="134" mass="15332">MNKSIALTKNEQEIMDLLWKENKPLSRSDIINLSTERSWKASSIHILLNQLLEKGAICVNGFVKTGKNYGRTFSPAFTEEEYHVMQFQSSGCYQQSKAASLVDFVSAFIQDEEIDRNTIDRLEALLDEKRKGLK</sequence>
<dbReference type="InterPro" id="IPR005650">
    <property type="entry name" value="BlaI_family"/>
</dbReference>
<keyword evidence="4" id="KW-0804">Transcription</keyword>
<organism evidence="6 8">
    <name type="scientific">Anaerotignum propionicum DSM 1682</name>
    <dbReference type="NCBI Taxonomy" id="991789"/>
    <lineage>
        <taxon>Bacteria</taxon>
        <taxon>Bacillati</taxon>
        <taxon>Bacillota</taxon>
        <taxon>Clostridia</taxon>
        <taxon>Lachnospirales</taxon>
        <taxon>Anaerotignaceae</taxon>
        <taxon>Anaerotignum</taxon>
    </lineage>
</organism>
<reference evidence="7" key="2">
    <citation type="submission" date="2016-01" db="EMBL/GenBank/DDBJ databases">
        <authorList>
            <person name="Poehlein A."/>
            <person name="Schlien K."/>
            <person name="Gottschalk G."/>
            <person name="Buckel W."/>
            <person name="Daniel R."/>
        </authorList>
    </citation>
    <scope>NUCLEOTIDE SEQUENCE [LARGE SCALE GENOMIC DNA]</scope>
    <source>
        <strain evidence="7">X2</strain>
    </source>
</reference>
<keyword evidence="2" id="KW-0805">Transcription regulation</keyword>
<dbReference type="Gene3D" id="1.10.10.10">
    <property type="entry name" value="Winged helix-like DNA-binding domain superfamily/Winged helix DNA-binding domain"/>
    <property type="match status" value="1"/>
</dbReference>
<dbReference type="EMBL" id="FQUA01000002">
    <property type="protein sequence ID" value="SHE41130.1"/>
    <property type="molecule type" value="Genomic_DNA"/>
</dbReference>
<keyword evidence="3" id="KW-0238">DNA-binding</keyword>
<keyword evidence="7" id="KW-1185">Reference proteome</keyword>
<evidence type="ECO:0000313" key="6">
    <source>
        <dbReference type="EMBL" id="SHE41130.1"/>
    </source>
</evidence>
<dbReference type="EMBL" id="CP014223">
    <property type="protein sequence ID" value="AMJ40474.1"/>
    <property type="molecule type" value="Genomic_DNA"/>
</dbReference>
<evidence type="ECO:0000256" key="4">
    <source>
        <dbReference type="ARBA" id="ARBA00023163"/>
    </source>
</evidence>
<protein>
    <submittedName>
        <fullName evidence="6">Penicillinase repressor</fullName>
    </submittedName>
</protein>
<dbReference type="GO" id="GO:0003677">
    <property type="term" value="F:DNA binding"/>
    <property type="evidence" value="ECO:0007669"/>
    <property type="project" value="UniProtKB-KW"/>
</dbReference>
<evidence type="ECO:0000313" key="5">
    <source>
        <dbReference type="EMBL" id="AMJ40474.1"/>
    </source>
</evidence>
<reference evidence="6" key="3">
    <citation type="submission" date="2016-11" db="EMBL/GenBank/DDBJ databases">
        <authorList>
            <person name="Varghese N."/>
            <person name="Submissions S."/>
        </authorList>
    </citation>
    <scope>NUCLEOTIDE SEQUENCE</scope>
    <source>
        <strain evidence="6">DSM 1682</strain>
    </source>
</reference>
<dbReference type="SUPFAM" id="SSF46785">
    <property type="entry name" value="Winged helix' DNA-binding domain"/>
    <property type="match status" value="1"/>
</dbReference>
<reference evidence="8" key="4">
    <citation type="submission" date="2016-11" db="EMBL/GenBank/DDBJ databases">
        <authorList>
            <person name="Jaros S."/>
            <person name="Januszkiewicz K."/>
            <person name="Wedrychowicz H."/>
        </authorList>
    </citation>
    <scope>NUCLEOTIDE SEQUENCE [LARGE SCALE GENOMIC DNA]</scope>
    <source>
        <strain evidence="8">DSM 1682</strain>
    </source>
</reference>